<protein>
    <submittedName>
        <fullName evidence="2">Uncharacterized protein</fullName>
    </submittedName>
</protein>
<feature type="region of interest" description="Disordered" evidence="1">
    <location>
        <begin position="149"/>
        <end position="170"/>
    </location>
</feature>
<proteinExistence type="predicted"/>
<evidence type="ECO:0000313" key="3">
    <source>
        <dbReference type="Proteomes" id="UP000024635"/>
    </source>
</evidence>
<feature type="region of interest" description="Disordered" evidence="1">
    <location>
        <begin position="1"/>
        <end position="57"/>
    </location>
</feature>
<keyword evidence="3" id="KW-1185">Reference proteome</keyword>
<organism evidence="2 3">
    <name type="scientific">Ancylostoma ceylanicum</name>
    <dbReference type="NCBI Taxonomy" id="53326"/>
    <lineage>
        <taxon>Eukaryota</taxon>
        <taxon>Metazoa</taxon>
        <taxon>Ecdysozoa</taxon>
        <taxon>Nematoda</taxon>
        <taxon>Chromadorea</taxon>
        <taxon>Rhabditida</taxon>
        <taxon>Rhabditina</taxon>
        <taxon>Rhabditomorpha</taxon>
        <taxon>Strongyloidea</taxon>
        <taxon>Ancylostomatidae</taxon>
        <taxon>Ancylostomatinae</taxon>
        <taxon>Ancylostoma</taxon>
    </lineage>
</organism>
<dbReference type="Proteomes" id="UP000024635">
    <property type="component" value="Unassembled WGS sequence"/>
</dbReference>
<feature type="compositionally biased region" description="Basic and acidic residues" evidence="1">
    <location>
        <begin position="12"/>
        <end position="32"/>
    </location>
</feature>
<accession>A0A016VMQ0</accession>
<name>A0A016VMQ0_9BILA</name>
<dbReference type="STRING" id="53326.A0A016VMQ0"/>
<feature type="compositionally biased region" description="Basic residues" evidence="1">
    <location>
        <begin position="1"/>
        <end position="11"/>
    </location>
</feature>
<dbReference type="OrthoDB" id="5860238at2759"/>
<reference evidence="3" key="1">
    <citation type="journal article" date="2015" name="Nat. Genet.">
        <title>The genome and transcriptome of the zoonotic hookworm Ancylostoma ceylanicum identify infection-specific gene families.</title>
        <authorList>
            <person name="Schwarz E.M."/>
            <person name="Hu Y."/>
            <person name="Antoshechkin I."/>
            <person name="Miller M.M."/>
            <person name="Sternberg P.W."/>
            <person name="Aroian R.V."/>
        </authorList>
    </citation>
    <scope>NUCLEOTIDE SEQUENCE</scope>
    <source>
        <strain evidence="3">HY135</strain>
    </source>
</reference>
<dbReference type="EMBL" id="JARK01001344">
    <property type="protein sequence ID" value="EYC28317.1"/>
    <property type="molecule type" value="Genomic_DNA"/>
</dbReference>
<gene>
    <name evidence="2" type="primary">Acey_s0008.g90</name>
    <name evidence="2" type="ORF">Y032_0008g90</name>
</gene>
<comment type="caution">
    <text evidence="2">The sequence shown here is derived from an EMBL/GenBank/DDBJ whole genome shotgun (WGS) entry which is preliminary data.</text>
</comment>
<dbReference type="AlphaFoldDB" id="A0A016VMQ0"/>
<evidence type="ECO:0000256" key="1">
    <source>
        <dbReference type="SAM" id="MobiDB-lite"/>
    </source>
</evidence>
<sequence>MDYRSTRRMRASRSDHALTQEARIDALLKEMRPNLSTSRPLRVSDDDNSPPSPPNYDVIFPSKHAPPPYSQLFLRAAQSQWNVDREPAPAPSRPKVLSTLAINPTPMTNPYITPYERRRANIYLSVSPSQPVRKNVYIVPEKTMANDAMTSSFSLPDSSDENGALTPRNAPRQASFMAAMTRQSLCENEDDSTTTAMRCCVQEQPTPQVQRRLDAVDRNGADGVIARENRRTTVYELRDN</sequence>
<evidence type="ECO:0000313" key="2">
    <source>
        <dbReference type="EMBL" id="EYC28317.1"/>
    </source>
</evidence>